<name>A0A7V6U1I6_9HYPH</name>
<dbReference type="InterPro" id="IPR013762">
    <property type="entry name" value="Integrase-like_cat_sf"/>
</dbReference>
<dbReference type="Proteomes" id="UP000551563">
    <property type="component" value="Unassembled WGS sequence"/>
</dbReference>
<dbReference type="GO" id="GO:0006310">
    <property type="term" value="P:DNA recombination"/>
    <property type="evidence" value="ECO:0007669"/>
    <property type="project" value="UniProtKB-KW"/>
</dbReference>
<evidence type="ECO:0000313" key="3">
    <source>
        <dbReference type="Proteomes" id="UP000551563"/>
    </source>
</evidence>
<proteinExistence type="predicted"/>
<dbReference type="SUPFAM" id="SSF56349">
    <property type="entry name" value="DNA breaking-rejoining enzymes"/>
    <property type="match status" value="1"/>
</dbReference>
<evidence type="ECO:0008006" key="4">
    <source>
        <dbReference type="Google" id="ProtNLM"/>
    </source>
</evidence>
<dbReference type="GO" id="GO:0003677">
    <property type="term" value="F:DNA binding"/>
    <property type="evidence" value="ECO:0007669"/>
    <property type="project" value="InterPro"/>
</dbReference>
<gene>
    <name evidence="2" type="ORF">GXX48_21230</name>
</gene>
<comment type="caution">
    <text evidence="2">The sequence shown here is derived from an EMBL/GenBank/DDBJ whole genome shotgun (WGS) entry which is preliminary data.</text>
</comment>
<dbReference type="AlphaFoldDB" id="A0A7V6U1I6"/>
<dbReference type="Gene3D" id="1.10.443.10">
    <property type="entry name" value="Intergrase catalytic core"/>
    <property type="match status" value="1"/>
</dbReference>
<organism evidence="2 3">
    <name type="scientific">Brucella intermedia</name>
    <dbReference type="NCBI Taxonomy" id="94625"/>
    <lineage>
        <taxon>Bacteria</taxon>
        <taxon>Pseudomonadati</taxon>
        <taxon>Pseudomonadota</taxon>
        <taxon>Alphaproteobacteria</taxon>
        <taxon>Hyphomicrobiales</taxon>
        <taxon>Brucellaceae</taxon>
        <taxon>Brucella/Ochrobactrum group</taxon>
        <taxon>Brucella</taxon>
    </lineage>
</organism>
<evidence type="ECO:0000256" key="1">
    <source>
        <dbReference type="ARBA" id="ARBA00023172"/>
    </source>
</evidence>
<protein>
    <recommendedName>
        <fullName evidence="4">Site-specific integrase</fullName>
    </recommendedName>
</protein>
<keyword evidence="1" id="KW-0233">DNA recombination</keyword>
<sequence length="276" mass="31524">MLRAFTFKGIKPKKRSLASVRALTAKPGPEQVEPIFQLPMFTGCAGPMPQEMREFGQTIYHSSLYYVPMLFAYLGARRAEFTGLMVDDVVYARDEGIWSLKIRKNELRGLKNLQSVRDLPLPDELIRLGFIDYTKRLKELGHRCLFPELVAPRRKNDTGDRFYKSFVPLLKAETGLGDQLWSRAIHALRHGFSNTLKQKGIEMSIMEDITGHLGRTEGETRYTDIASLTVMKKAIDAYPVITGHLVPQPLCLLPYVEAKEPAPWFTTRKPRRQVRS</sequence>
<evidence type="ECO:0000313" key="2">
    <source>
        <dbReference type="EMBL" id="HHV70130.1"/>
    </source>
</evidence>
<dbReference type="GO" id="GO:0015074">
    <property type="term" value="P:DNA integration"/>
    <property type="evidence" value="ECO:0007669"/>
    <property type="project" value="InterPro"/>
</dbReference>
<dbReference type="EMBL" id="DUMN01000608">
    <property type="protein sequence ID" value="HHV70130.1"/>
    <property type="molecule type" value="Genomic_DNA"/>
</dbReference>
<accession>A0A7V6U1I6</accession>
<reference evidence="2 3" key="1">
    <citation type="journal article" date="2020" name="Biotechnol. Biofuels">
        <title>New insights from the biogas microbiome by comprehensive genome-resolved metagenomics of nearly 1600 species originating from multiple anaerobic digesters.</title>
        <authorList>
            <person name="Campanaro S."/>
            <person name="Treu L."/>
            <person name="Rodriguez-R L.M."/>
            <person name="Kovalovszki A."/>
            <person name="Ziels R.M."/>
            <person name="Maus I."/>
            <person name="Zhu X."/>
            <person name="Kougias P.G."/>
            <person name="Basile A."/>
            <person name="Luo G."/>
            <person name="Schluter A."/>
            <person name="Konstantinidis K.T."/>
            <person name="Angelidaki I."/>
        </authorList>
    </citation>
    <scope>NUCLEOTIDE SEQUENCE [LARGE SCALE GENOMIC DNA]</scope>
    <source>
        <strain evidence="2">AS04akNAM_66</strain>
    </source>
</reference>
<dbReference type="InterPro" id="IPR011010">
    <property type="entry name" value="DNA_brk_join_enz"/>
</dbReference>